<keyword evidence="2" id="KW-1185">Reference proteome</keyword>
<reference evidence="1 2" key="1">
    <citation type="submission" date="2014-08" db="EMBL/GenBank/DDBJ databases">
        <title>Complete genome sequence of Corynebacterium sphenisci CECT 5990(T) (=DSM 44792(T)), isolated from healthy wild penguins.</title>
        <authorList>
            <person name="Ruckert C."/>
            <person name="Albersmeier A."/>
            <person name="Winkler A."/>
            <person name="Kalinowski J."/>
        </authorList>
    </citation>
    <scope>NUCLEOTIDE SEQUENCE [LARGE SCALE GENOMIC DNA]</scope>
    <source>
        <strain evidence="1 2">DSM 44792</strain>
    </source>
</reference>
<dbReference type="Proteomes" id="UP000185469">
    <property type="component" value="Chromosome"/>
</dbReference>
<proteinExistence type="predicted"/>
<dbReference type="RefSeq" id="WP_075691741.1">
    <property type="nucleotide sequence ID" value="NZ_CP009248.1"/>
</dbReference>
<dbReference type="KEGG" id="csph:CSPHI_04930"/>
<dbReference type="EMBL" id="CP009248">
    <property type="protein sequence ID" value="APT90489.1"/>
    <property type="molecule type" value="Genomic_DNA"/>
</dbReference>
<dbReference type="STRING" id="1437874.CSPHI_04930"/>
<organism evidence="1 2">
    <name type="scientific">Corynebacterium sphenisci DSM 44792</name>
    <dbReference type="NCBI Taxonomy" id="1437874"/>
    <lineage>
        <taxon>Bacteria</taxon>
        <taxon>Bacillati</taxon>
        <taxon>Actinomycetota</taxon>
        <taxon>Actinomycetes</taxon>
        <taxon>Mycobacteriales</taxon>
        <taxon>Corynebacteriaceae</taxon>
        <taxon>Corynebacterium</taxon>
    </lineage>
</organism>
<accession>A0A1L7CX90</accession>
<dbReference type="AlphaFoldDB" id="A0A1L7CX90"/>
<gene>
    <name evidence="1" type="ORF">CSPHI_04930</name>
</gene>
<name>A0A1L7CX90_9CORY</name>
<protein>
    <submittedName>
        <fullName evidence="1">Uncharacterized protein</fullName>
    </submittedName>
</protein>
<evidence type="ECO:0000313" key="1">
    <source>
        <dbReference type="EMBL" id="APT90489.1"/>
    </source>
</evidence>
<evidence type="ECO:0000313" key="2">
    <source>
        <dbReference type="Proteomes" id="UP000185469"/>
    </source>
</evidence>
<sequence length="156" mass="16683">MNPDFTVEDGLSWLLMTHALSALDMDLGDAMRHVPWLTTGISGIAGACRHITTVMEAREAELTGRDRAEVAATHRRVTAAMIDTCAAVRRAPRLVPSELISAFGRHLDAAVCWTDPDPDLDIGEVFEGFAHLAMKISLDGVRSGPIPGVPGPEAGQ</sequence>